<feature type="compositionally biased region" description="Pro residues" evidence="1">
    <location>
        <begin position="66"/>
        <end position="81"/>
    </location>
</feature>
<gene>
    <name evidence="3" type="ORF">BRADI_2g14082v3</name>
</gene>
<proteinExistence type="predicted"/>
<evidence type="ECO:0000313" key="3">
    <source>
        <dbReference type="EMBL" id="PNT70606.1"/>
    </source>
</evidence>
<feature type="signal peptide" evidence="2">
    <location>
        <begin position="1"/>
        <end position="26"/>
    </location>
</feature>
<dbReference type="InParanoid" id="A0A2K2D8J9"/>
<sequence>MATNMRRVALLAMAMVGFLLVASVSGRKSSDGEGAPEGRVVYADMRMAVNEKKSESESSSSSEAPVPAPAPAPAPEPSSSD</sequence>
<keyword evidence="5" id="KW-1185">Reference proteome</keyword>
<protein>
    <submittedName>
        <fullName evidence="3 4">Uncharacterized protein</fullName>
    </submittedName>
</protein>
<dbReference type="ExpressionAtlas" id="A0A2K2D8J9">
    <property type="expression patterns" value="baseline"/>
</dbReference>
<organism evidence="3">
    <name type="scientific">Brachypodium distachyon</name>
    <name type="common">Purple false brome</name>
    <name type="synonym">Trachynia distachya</name>
    <dbReference type="NCBI Taxonomy" id="15368"/>
    <lineage>
        <taxon>Eukaryota</taxon>
        <taxon>Viridiplantae</taxon>
        <taxon>Streptophyta</taxon>
        <taxon>Embryophyta</taxon>
        <taxon>Tracheophyta</taxon>
        <taxon>Spermatophyta</taxon>
        <taxon>Magnoliopsida</taxon>
        <taxon>Liliopsida</taxon>
        <taxon>Poales</taxon>
        <taxon>Poaceae</taxon>
        <taxon>BOP clade</taxon>
        <taxon>Pooideae</taxon>
        <taxon>Stipodae</taxon>
        <taxon>Brachypodieae</taxon>
        <taxon>Brachypodium</taxon>
    </lineage>
</organism>
<dbReference type="Proteomes" id="UP000008810">
    <property type="component" value="Chromosome 2"/>
</dbReference>
<accession>A0A2K2D8J9</accession>
<dbReference type="AlphaFoldDB" id="A0A2K2D8J9"/>
<name>A0A2K2D8J9_BRADI</name>
<evidence type="ECO:0000313" key="5">
    <source>
        <dbReference type="Proteomes" id="UP000008810"/>
    </source>
</evidence>
<dbReference type="Gramene" id="PNT70606">
    <property type="protein sequence ID" value="PNT70606"/>
    <property type="gene ID" value="BRADI_2g14082v3"/>
</dbReference>
<evidence type="ECO:0000256" key="2">
    <source>
        <dbReference type="SAM" id="SignalP"/>
    </source>
</evidence>
<reference evidence="4" key="3">
    <citation type="submission" date="2018-08" db="UniProtKB">
        <authorList>
            <consortium name="EnsemblPlants"/>
        </authorList>
    </citation>
    <scope>IDENTIFICATION</scope>
    <source>
        <strain evidence="4">cv. Bd21</strain>
    </source>
</reference>
<dbReference type="EnsemblPlants" id="PNT70606">
    <property type="protein sequence ID" value="PNT70606"/>
    <property type="gene ID" value="BRADI_2g14082v3"/>
</dbReference>
<feature type="chain" id="PRO_5036043346" evidence="2">
    <location>
        <begin position="27"/>
        <end position="81"/>
    </location>
</feature>
<dbReference type="EMBL" id="CM000881">
    <property type="protein sequence ID" value="PNT70606.1"/>
    <property type="molecule type" value="Genomic_DNA"/>
</dbReference>
<reference evidence="3 4" key="1">
    <citation type="journal article" date="2010" name="Nature">
        <title>Genome sequencing and analysis of the model grass Brachypodium distachyon.</title>
        <authorList>
            <consortium name="International Brachypodium Initiative"/>
        </authorList>
    </citation>
    <scope>NUCLEOTIDE SEQUENCE [LARGE SCALE GENOMIC DNA]</scope>
    <source>
        <strain evidence="3 4">Bd21</strain>
    </source>
</reference>
<feature type="region of interest" description="Disordered" evidence="1">
    <location>
        <begin position="49"/>
        <end position="81"/>
    </location>
</feature>
<reference evidence="3" key="2">
    <citation type="submission" date="2017-06" db="EMBL/GenBank/DDBJ databases">
        <title>WGS assembly of Brachypodium distachyon.</title>
        <authorList>
            <consortium name="The International Brachypodium Initiative"/>
            <person name="Lucas S."/>
            <person name="Harmon-Smith M."/>
            <person name="Lail K."/>
            <person name="Tice H."/>
            <person name="Grimwood J."/>
            <person name="Bruce D."/>
            <person name="Barry K."/>
            <person name="Shu S."/>
            <person name="Lindquist E."/>
            <person name="Wang M."/>
            <person name="Pitluck S."/>
            <person name="Vogel J.P."/>
            <person name="Garvin D.F."/>
            <person name="Mockler T.C."/>
            <person name="Schmutz J."/>
            <person name="Rokhsar D."/>
            <person name="Bevan M.W."/>
        </authorList>
    </citation>
    <scope>NUCLEOTIDE SEQUENCE</scope>
    <source>
        <strain evidence="3">Bd21</strain>
    </source>
</reference>
<evidence type="ECO:0000256" key="1">
    <source>
        <dbReference type="SAM" id="MobiDB-lite"/>
    </source>
</evidence>
<keyword evidence="2" id="KW-0732">Signal</keyword>
<evidence type="ECO:0000313" key="4">
    <source>
        <dbReference type="EnsemblPlants" id="PNT70606"/>
    </source>
</evidence>